<organism evidence="2 3">
    <name type="scientific">Bradyrhizobium hipponense</name>
    <dbReference type="NCBI Taxonomy" id="2605638"/>
    <lineage>
        <taxon>Bacteria</taxon>
        <taxon>Pseudomonadati</taxon>
        <taxon>Pseudomonadota</taxon>
        <taxon>Alphaproteobacteria</taxon>
        <taxon>Hyphomicrobiales</taxon>
        <taxon>Nitrobacteraceae</taxon>
        <taxon>Bradyrhizobium</taxon>
    </lineage>
</organism>
<feature type="region of interest" description="Disordered" evidence="1">
    <location>
        <begin position="47"/>
        <end position="79"/>
    </location>
</feature>
<sequence length="109" mass="12108">MRFAPALSPARFFQQSIAHGTPLPAHANASPLSAWVSTIRMGGARPWRKRPNASFCDRRPNNRRVHSLRVPGDSSGPSHKVVDDMPMYIVVMHKLRSTASTTNNNMLCN</sequence>
<evidence type="ECO:0000313" key="3">
    <source>
        <dbReference type="Proteomes" id="UP000324797"/>
    </source>
</evidence>
<accession>A0A5S4YS22</accession>
<protein>
    <submittedName>
        <fullName evidence="2">Uncharacterized protein</fullName>
    </submittedName>
</protein>
<proteinExistence type="predicted"/>
<dbReference type="EMBL" id="VSTH01000023">
    <property type="protein sequence ID" value="TYO66938.1"/>
    <property type="molecule type" value="Genomic_DNA"/>
</dbReference>
<dbReference type="Proteomes" id="UP000324797">
    <property type="component" value="Unassembled WGS sequence"/>
</dbReference>
<comment type="caution">
    <text evidence="2">The sequence shown here is derived from an EMBL/GenBank/DDBJ whole genome shotgun (WGS) entry which is preliminary data.</text>
</comment>
<dbReference type="RefSeq" id="WP_148738841.1">
    <property type="nucleotide sequence ID" value="NZ_VSTH01000023.1"/>
</dbReference>
<evidence type="ECO:0000256" key="1">
    <source>
        <dbReference type="SAM" id="MobiDB-lite"/>
    </source>
</evidence>
<dbReference type="AlphaFoldDB" id="A0A5S4YS22"/>
<reference evidence="2 3" key="1">
    <citation type="submission" date="2019-08" db="EMBL/GenBank/DDBJ databases">
        <title>Bradyrhizobium hipponensis sp. nov., a rhizobium isolated from a Lupinus angustifolius root nodule in Tunisia.</title>
        <authorList>
            <person name="Off K."/>
            <person name="Rejili M."/>
            <person name="Mars M."/>
            <person name="Brachmann A."/>
            <person name="Marin M."/>
        </authorList>
    </citation>
    <scope>NUCLEOTIDE SEQUENCE [LARGE SCALE GENOMIC DNA]</scope>
    <source>
        <strain evidence="3">aSej3</strain>
    </source>
</reference>
<name>A0A5S4YS22_9BRAD</name>
<evidence type="ECO:0000313" key="2">
    <source>
        <dbReference type="EMBL" id="TYO66938.1"/>
    </source>
</evidence>
<keyword evidence="3" id="KW-1185">Reference proteome</keyword>
<gene>
    <name evidence="2" type="ORF">FXV83_09060</name>
</gene>